<dbReference type="InterPro" id="IPR045467">
    <property type="entry name" value="DUF6497"/>
</dbReference>
<feature type="chain" id="PRO_5015512349" description="Acetolactate synthase" evidence="1">
    <location>
        <begin position="18"/>
        <end position="136"/>
    </location>
</feature>
<dbReference type="EMBL" id="QBKS01000001">
    <property type="protein sequence ID" value="PTX56647.1"/>
    <property type="molecule type" value="Genomic_DNA"/>
</dbReference>
<evidence type="ECO:0008006" key="4">
    <source>
        <dbReference type="Google" id="ProtNLM"/>
    </source>
</evidence>
<accession>A0A2T6BKQ3</accession>
<protein>
    <recommendedName>
        <fullName evidence="4">Acetolactate synthase</fullName>
    </recommendedName>
</protein>
<name>A0A2T6BKQ3_9RHOB</name>
<dbReference type="OrthoDB" id="7862028at2"/>
<evidence type="ECO:0000256" key="1">
    <source>
        <dbReference type="SAM" id="SignalP"/>
    </source>
</evidence>
<evidence type="ECO:0000313" key="2">
    <source>
        <dbReference type="EMBL" id="PTX56647.1"/>
    </source>
</evidence>
<feature type="signal peptide" evidence="1">
    <location>
        <begin position="1"/>
        <end position="17"/>
    </location>
</feature>
<gene>
    <name evidence="2" type="ORF">C8N43_1307</name>
</gene>
<sequence length="136" mass="14844">MMRAVAILAALSGAASAQDLGSETLRGPSGVTYALHEMRFEPDGAYEAARRTVRLRFVAPKLEDNIRYGFAVIEADFQALCDEAAVPAARKFAPNAREIVISVASEPRPFGETAPNVVQYFDLFRFSGDTCIWEGL</sequence>
<dbReference type="Proteomes" id="UP000243978">
    <property type="component" value="Unassembled WGS sequence"/>
</dbReference>
<comment type="caution">
    <text evidence="2">The sequence shown here is derived from an EMBL/GenBank/DDBJ whole genome shotgun (WGS) entry which is preliminary data.</text>
</comment>
<keyword evidence="1" id="KW-0732">Signal</keyword>
<keyword evidence="3" id="KW-1185">Reference proteome</keyword>
<organism evidence="2 3">
    <name type="scientific">Litoreibacter ponti</name>
    <dbReference type="NCBI Taxonomy" id="1510457"/>
    <lineage>
        <taxon>Bacteria</taxon>
        <taxon>Pseudomonadati</taxon>
        <taxon>Pseudomonadota</taxon>
        <taxon>Alphaproteobacteria</taxon>
        <taxon>Rhodobacterales</taxon>
        <taxon>Roseobacteraceae</taxon>
        <taxon>Litoreibacter</taxon>
    </lineage>
</organism>
<proteinExistence type="predicted"/>
<dbReference type="Pfam" id="PF20107">
    <property type="entry name" value="DUF6497"/>
    <property type="match status" value="1"/>
</dbReference>
<evidence type="ECO:0000313" key="3">
    <source>
        <dbReference type="Proteomes" id="UP000243978"/>
    </source>
</evidence>
<dbReference type="RefSeq" id="WP_107844825.1">
    <property type="nucleotide sequence ID" value="NZ_QBKS01000001.1"/>
</dbReference>
<dbReference type="AlphaFoldDB" id="A0A2T6BKQ3"/>
<reference evidence="2 3" key="1">
    <citation type="submission" date="2018-04" db="EMBL/GenBank/DDBJ databases">
        <title>Genomic Encyclopedia of Archaeal and Bacterial Type Strains, Phase II (KMG-II): from individual species to whole genera.</title>
        <authorList>
            <person name="Goeker M."/>
        </authorList>
    </citation>
    <scope>NUCLEOTIDE SEQUENCE [LARGE SCALE GENOMIC DNA]</scope>
    <source>
        <strain evidence="2 3">DSM 100977</strain>
    </source>
</reference>